<organism evidence="3 4">
    <name type="scientific">Holothuria leucospilota</name>
    <name type="common">Black long sea cucumber</name>
    <name type="synonym">Mertensiothuria leucospilota</name>
    <dbReference type="NCBI Taxonomy" id="206669"/>
    <lineage>
        <taxon>Eukaryota</taxon>
        <taxon>Metazoa</taxon>
        <taxon>Echinodermata</taxon>
        <taxon>Eleutherozoa</taxon>
        <taxon>Echinozoa</taxon>
        <taxon>Holothuroidea</taxon>
        <taxon>Aspidochirotacea</taxon>
        <taxon>Aspidochirotida</taxon>
        <taxon>Holothuriidae</taxon>
        <taxon>Holothuria</taxon>
    </lineage>
</organism>
<keyword evidence="4" id="KW-1185">Reference proteome</keyword>
<accession>A0A9Q0YCS3</accession>
<dbReference type="EMBL" id="JAIZAY010001446">
    <property type="protein sequence ID" value="KAJ8017577.1"/>
    <property type="molecule type" value="Genomic_DNA"/>
</dbReference>
<gene>
    <name evidence="3" type="ORF">HOLleu_44916</name>
</gene>
<keyword evidence="1" id="KW-0175">Coiled coil</keyword>
<protein>
    <submittedName>
        <fullName evidence="3">Uncharacterized protein</fullName>
    </submittedName>
</protein>
<sequence length="158" mass="18035">MSHEDDPGLRQSLLPSGSKDVQELHPVSQSPKMVADQEKAQSTVLPPAQRNEFSDYMAFPTKGILPPQVPKMFQYQKKSSLEKEGAAQNENTLAAATEDQHESFVKEIQNYSEYLKDLMQGEITRLTEANEELRRRLSERSLRHFDEVNLLAIFITFP</sequence>
<dbReference type="AlphaFoldDB" id="A0A9Q0YCS3"/>
<dbReference type="Proteomes" id="UP001152320">
    <property type="component" value="Unassembled WGS sequence"/>
</dbReference>
<comment type="caution">
    <text evidence="3">The sequence shown here is derived from an EMBL/GenBank/DDBJ whole genome shotgun (WGS) entry which is preliminary data.</text>
</comment>
<reference evidence="3" key="1">
    <citation type="submission" date="2021-10" db="EMBL/GenBank/DDBJ databases">
        <title>Tropical sea cucumber genome reveals ecological adaptation and Cuvierian tubules defense mechanism.</title>
        <authorList>
            <person name="Chen T."/>
        </authorList>
    </citation>
    <scope>NUCLEOTIDE SEQUENCE</scope>
    <source>
        <strain evidence="3">Nanhai2018</strain>
        <tissue evidence="3">Muscle</tissue>
    </source>
</reference>
<evidence type="ECO:0000313" key="3">
    <source>
        <dbReference type="EMBL" id="KAJ8017577.1"/>
    </source>
</evidence>
<name>A0A9Q0YCS3_HOLLE</name>
<evidence type="ECO:0000313" key="4">
    <source>
        <dbReference type="Proteomes" id="UP001152320"/>
    </source>
</evidence>
<evidence type="ECO:0000256" key="1">
    <source>
        <dbReference type="SAM" id="Coils"/>
    </source>
</evidence>
<evidence type="ECO:0000256" key="2">
    <source>
        <dbReference type="SAM" id="MobiDB-lite"/>
    </source>
</evidence>
<feature type="region of interest" description="Disordered" evidence="2">
    <location>
        <begin position="1"/>
        <end position="43"/>
    </location>
</feature>
<feature type="coiled-coil region" evidence="1">
    <location>
        <begin position="116"/>
        <end position="143"/>
    </location>
</feature>
<proteinExistence type="predicted"/>